<reference evidence="3" key="1">
    <citation type="submission" date="2018-01" db="EMBL/GenBank/DDBJ databases">
        <authorList>
            <person name="Li J."/>
        </authorList>
    </citation>
    <scope>NUCLEOTIDE SEQUENCE [LARGE SCALE GENOMIC DNA]</scope>
    <source>
        <strain evidence="3">592</strain>
    </source>
</reference>
<feature type="region of interest" description="Disordered" evidence="1">
    <location>
        <begin position="162"/>
        <end position="183"/>
    </location>
</feature>
<protein>
    <submittedName>
        <fullName evidence="2">Shy6-polyketide cyclase</fullName>
    </submittedName>
</protein>
<feature type="region of interest" description="Disordered" evidence="1">
    <location>
        <begin position="1"/>
        <end position="20"/>
    </location>
</feature>
<name>A0A2S0WP57_9ACTN</name>
<feature type="compositionally biased region" description="Basic and acidic residues" evidence="1">
    <location>
        <begin position="8"/>
        <end position="20"/>
    </location>
</feature>
<dbReference type="OrthoDB" id="191189at2"/>
<accession>A0A5F2EWS8</accession>
<dbReference type="Pfam" id="PF10604">
    <property type="entry name" value="Polyketide_cyc2"/>
    <property type="match status" value="1"/>
</dbReference>
<proteinExistence type="predicted"/>
<dbReference type="InterPro" id="IPR023393">
    <property type="entry name" value="START-like_dom_sf"/>
</dbReference>
<accession>A0A2S0WP57</accession>
<sequence length="183" mass="20161">MPEPAPDTDGHRSSRRPRDLDVDREAPVLVELSRTIDAPLPVVWRCHTDIDAWPSWQPDVSSARLDGAVEPGSTFEWQTHGLDITSTITQVVLNSRIVWAGPAEGIHGIHVWTFTPTDEGVVVHTTESWSGPPVEADPDGLRANLTVSLATWLDRLKEMCESRGTDRTAGSAGEQRDARHDDD</sequence>
<evidence type="ECO:0000313" key="3">
    <source>
        <dbReference type="Proteomes" id="UP000244384"/>
    </source>
</evidence>
<dbReference type="EMBL" id="CP026952">
    <property type="protein sequence ID" value="AWB93060.1"/>
    <property type="molecule type" value="Genomic_DNA"/>
</dbReference>
<evidence type="ECO:0000313" key="2">
    <source>
        <dbReference type="EMBL" id="AWB93060.1"/>
    </source>
</evidence>
<dbReference type="Gene3D" id="3.30.530.20">
    <property type="match status" value="1"/>
</dbReference>
<gene>
    <name evidence="2" type="ORF">C3E78_13060</name>
</gene>
<dbReference type="InterPro" id="IPR019587">
    <property type="entry name" value="Polyketide_cyclase/dehydratase"/>
</dbReference>
<dbReference type="SUPFAM" id="SSF55961">
    <property type="entry name" value="Bet v1-like"/>
    <property type="match status" value="1"/>
</dbReference>
<dbReference type="AlphaFoldDB" id="A0A2S0WP57"/>
<dbReference type="Proteomes" id="UP000244384">
    <property type="component" value="Chromosome"/>
</dbReference>
<keyword evidence="3" id="KW-1185">Reference proteome</keyword>
<feature type="compositionally biased region" description="Basic and acidic residues" evidence="1">
    <location>
        <begin position="174"/>
        <end position="183"/>
    </location>
</feature>
<dbReference type="KEGG" id="aez:C3E78_13060"/>
<organism evidence="2 3">
    <name type="scientific">Aeromicrobium chenweiae</name>
    <dbReference type="NCBI Taxonomy" id="2079793"/>
    <lineage>
        <taxon>Bacteria</taxon>
        <taxon>Bacillati</taxon>
        <taxon>Actinomycetota</taxon>
        <taxon>Actinomycetes</taxon>
        <taxon>Propionibacteriales</taxon>
        <taxon>Nocardioidaceae</taxon>
        <taxon>Aeromicrobium</taxon>
    </lineage>
</organism>
<evidence type="ECO:0000256" key="1">
    <source>
        <dbReference type="SAM" id="MobiDB-lite"/>
    </source>
</evidence>
<dbReference type="RefSeq" id="WP_108579064.1">
    <property type="nucleotide sequence ID" value="NZ_CP026952.1"/>
</dbReference>